<accession>A0ABX2EYD4</accession>
<dbReference type="Pfam" id="PF20079">
    <property type="entry name" value="DUF6474"/>
    <property type="match status" value="1"/>
</dbReference>
<evidence type="ECO:0000313" key="2">
    <source>
        <dbReference type="EMBL" id="NRN64024.1"/>
    </source>
</evidence>
<keyword evidence="1" id="KW-0472">Membrane</keyword>
<feature type="transmembrane region" description="Helical" evidence="1">
    <location>
        <begin position="20"/>
        <end position="42"/>
    </location>
</feature>
<sequence length="146" mass="15679">MSVTKRTPRINPRNAKNAVAVAKVIGPAVAPVLIPFVAKAAATLRDLKDARRAHKLGVPVTDLAKYTGKGAMLHARMAGLADVLQELSDRGKDTAFTAETSDKLGQLTSAVRAAERMPTARRKTVHKAVSAELDQLEQRILHKLGI</sequence>
<keyword evidence="3" id="KW-1185">Reference proteome</keyword>
<evidence type="ECO:0000313" key="3">
    <source>
        <dbReference type="Proteomes" id="UP000763557"/>
    </source>
</evidence>
<dbReference type="EMBL" id="JAAATY010000002">
    <property type="protein sequence ID" value="NRN64024.1"/>
    <property type="molecule type" value="Genomic_DNA"/>
</dbReference>
<name>A0ABX2EYD4_9PSEU</name>
<evidence type="ECO:0000256" key="1">
    <source>
        <dbReference type="SAM" id="Phobius"/>
    </source>
</evidence>
<dbReference type="Proteomes" id="UP000763557">
    <property type="component" value="Unassembled WGS sequence"/>
</dbReference>
<reference evidence="2 3" key="1">
    <citation type="submission" date="2020-01" db="EMBL/GenBank/DDBJ databases">
        <title>Kibdelosporangium persica a novel Actinomycetes from a hot desert in Iran.</title>
        <authorList>
            <person name="Safaei N."/>
            <person name="Zaburannyi N."/>
            <person name="Mueller R."/>
            <person name="Wink J."/>
        </authorList>
    </citation>
    <scope>NUCLEOTIDE SEQUENCE [LARGE SCALE GENOMIC DNA]</scope>
    <source>
        <strain evidence="2 3">4NS15</strain>
    </source>
</reference>
<dbReference type="InterPro" id="IPR045522">
    <property type="entry name" value="DUF6474"/>
</dbReference>
<gene>
    <name evidence="2" type="ORF">GC106_12290</name>
</gene>
<keyword evidence="1" id="KW-1133">Transmembrane helix</keyword>
<organism evidence="2 3">
    <name type="scientific">Kibdelosporangium persicum</name>
    <dbReference type="NCBI Taxonomy" id="2698649"/>
    <lineage>
        <taxon>Bacteria</taxon>
        <taxon>Bacillati</taxon>
        <taxon>Actinomycetota</taxon>
        <taxon>Actinomycetes</taxon>
        <taxon>Pseudonocardiales</taxon>
        <taxon>Pseudonocardiaceae</taxon>
        <taxon>Kibdelosporangium</taxon>
    </lineage>
</organism>
<protein>
    <submittedName>
        <fullName evidence="2">Uncharacterized protein</fullName>
    </submittedName>
</protein>
<proteinExistence type="predicted"/>
<keyword evidence="1" id="KW-0812">Transmembrane</keyword>
<dbReference type="RefSeq" id="WP_173125374.1">
    <property type="nucleotide sequence ID" value="NZ_CBCSGW010000014.1"/>
</dbReference>
<comment type="caution">
    <text evidence="2">The sequence shown here is derived from an EMBL/GenBank/DDBJ whole genome shotgun (WGS) entry which is preliminary data.</text>
</comment>